<protein>
    <recommendedName>
        <fullName evidence="10">Type II secretion system protein K</fullName>
    </recommendedName>
</protein>
<dbReference type="NCBIfam" id="NF037980">
    <property type="entry name" value="T2SS_GspK"/>
    <property type="match status" value="1"/>
</dbReference>
<dbReference type="RefSeq" id="WP_266122268.1">
    <property type="nucleotide sequence ID" value="NZ_JAJHNU010000001.1"/>
</dbReference>
<organism evidence="14 15">
    <name type="scientific">Alcaligenes endophyticus</name>
    <dbReference type="NCBI Taxonomy" id="1929088"/>
    <lineage>
        <taxon>Bacteria</taxon>
        <taxon>Pseudomonadati</taxon>
        <taxon>Pseudomonadota</taxon>
        <taxon>Betaproteobacteria</taxon>
        <taxon>Burkholderiales</taxon>
        <taxon>Alcaligenaceae</taxon>
        <taxon>Alcaligenes</taxon>
    </lineage>
</organism>
<name>A0ABT8EGL1_9BURK</name>
<evidence type="ECO:0000256" key="7">
    <source>
        <dbReference type="ARBA" id="ARBA00022927"/>
    </source>
</evidence>
<evidence type="ECO:0000313" key="14">
    <source>
        <dbReference type="EMBL" id="MDN4120416.1"/>
    </source>
</evidence>
<feature type="domain" description="T2SS protein K first SAM-like" evidence="13">
    <location>
        <begin position="108"/>
        <end position="167"/>
    </location>
</feature>
<accession>A0ABT8EGL1</accession>
<keyword evidence="8 11" id="KW-1133">Transmembrane helix</keyword>
<proteinExistence type="inferred from homology"/>
<keyword evidence="9 10" id="KW-0472">Membrane</keyword>
<evidence type="ECO:0000313" key="15">
    <source>
        <dbReference type="Proteomes" id="UP001168613"/>
    </source>
</evidence>
<dbReference type="EMBL" id="JAJHNU010000001">
    <property type="protein sequence ID" value="MDN4120416.1"/>
    <property type="molecule type" value="Genomic_DNA"/>
</dbReference>
<evidence type="ECO:0000256" key="10">
    <source>
        <dbReference type="PIRNR" id="PIRNR002786"/>
    </source>
</evidence>
<evidence type="ECO:0000256" key="9">
    <source>
        <dbReference type="ARBA" id="ARBA00023136"/>
    </source>
</evidence>
<reference evidence="14" key="1">
    <citation type="submission" date="2021-11" db="EMBL/GenBank/DDBJ databases">
        <title>Draft genome sequence of Alcaligenes endophyticus type strain CCUG 75668T.</title>
        <authorList>
            <person name="Salva-Serra F."/>
            <person name="Duran R.E."/>
            <person name="Seeger M."/>
            <person name="Moore E.R.B."/>
            <person name="Jaen-Luchoro D."/>
        </authorList>
    </citation>
    <scope>NUCLEOTIDE SEQUENCE</scope>
    <source>
        <strain evidence="14">CCUG 75668</strain>
    </source>
</reference>
<dbReference type="InterPro" id="IPR005628">
    <property type="entry name" value="GspK"/>
</dbReference>
<evidence type="ECO:0000256" key="6">
    <source>
        <dbReference type="ARBA" id="ARBA00022692"/>
    </source>
</evidence>
<gene>
    <name evidence="14" type="primary">gspK</name>
    <name evidence="14" type="ORF">LMS43_03830</name>
</gene>
<dbReference type="PIRSF" id="PIRSF002786">
    <property type="entry name" value="XcpX"/>
    <property type="match status" value="1"/>
</dbReference>
<keyword evidence="7" id="KW-0653">Protein transport</keyword>
<comment type="similarity">
    <text evidence="2 10">Belongs to the GSP K family.</text>
</comment>
<dbReference type="InterPro" id="IPR049031">
    <property type="entry name" value="T2SSK_SAM-like_1st"/>
</dbReference>
<evidence type="ECO:0000256" key="5">
    <source>
        <dbReference type="ARBA" id="ARBA00022519"/>
    </source>
</evidence>
<dbReference type="InterPro" id="IPR010994">
    <property type="entry name" value="RuvA_2-like"/>
</dbReference>
<feature type="transmembrane region" description="Helical" evidence="11">
    <location>
        <begin position="12"/>
        <end position="31"/>
    </location>
</feature>
<evidence type="ECO:0000256" key="1">
    <source>
        <dbReference type="ARBA" id="ARBA00004533"/>
    </source>
</evidence>
<evidence type="ECO:0000256" key="11">
    <source>
        <dbReference type="SAM" id="Phobius"/>
    </source>
</evidence>
<keyword evidence="5 10" id="KW-0997">Cell inner membrane</keyword>
<keyword evidence="4 10" id="KW-1003">Cell membrane</keyword>
<feature type="domain" description="T2SS protein K second SAM-like" evidence="12">
    <location>
        <begin position="199"/>
        <end position="257"/>
    </location>
</feature>
<evidence type="ECO:0000256" key="3">
    <source>
        <dbReference type="ARBA" id="ARBA00022448"/>
    </source>
</evidence>
<dbReference type="Gene3D" id="3.30.1300.30">
    <property type="entry name" value="GSPII I/J protein-like"/>
    <property type="match status" value="1"/>
</dbReference>
<keyword evidence="3 10" id="KW-0813">Transport</keyword>
<evidence type="ECO:0000256" key="4">
    <source>
        <dbReference type="ARBA" id="ARBA00022475"/>
    </source>
</evidence>
<evidence type="ECO:0000256" key="2">
    <source>
        <dbReference type="ARBA" id="ARBA00007246"/>
    </source>
</evidence>
<evidence type="ECO:0000256" key="8">
    <source>
        <dbReference type="ARBA" id="ARBA00022989"/>
    </source>
</evidence>
<dbReference type="Pfam" id="PF03934">
    <property type="entry name" value="T2SSK"/>
    <property type="match status" value="1"/>
</dbReference>
<evidence type="ECO:0000259" key="12">
    <source>
        <dbReference type="Pfam" id="PF03934"/>
    </source>
</evidence>
<comment type="subcellular location">
    <subcellularLocation>
        <location evidence="1 10">Cell inner membrane</location>
    </subcellularLocation>
</comment>
<keyword evidence="15" id="KW-1185">Reference proteome</keyword>
<evidence type="ECO:0000259" key="13">
    <source>
        <dbReference type="Pfam" id="PF21687"/>
    </source>
</evidence>
<comment type="caution">
    <text evidence="14">The sequence shown here is derived from an EMBL/GenBank/DDBJ whole genome shotgun (WGS) entry which is preliminary data.</text>
</comment>
<dbReference type="SUPFAM" id="SSF158544">
    <property type="entry name" value="GspK insert domain-like"/>
    <property type="match status" value="1"/>
</dbReference>
<dbReference type="SUPFAM" id="SSF47781">
    <property type="entry name" value="RuvA domain 2-like"/>
    <property type="match status" value="1"/>
</dbReference>
<sequence>MSRRPYSQHGLAVINALVIVLATSIIATALIERQTRLSTALITEHDATQAYWLLSGALDWTTQLLAEDARGSAITVRNGLWAQVIERLPISDERSTAYFSGYLQDEQAKYNLLRLQRQGQVNPAAVTQLQGLLQAIQLPPKLASEIALQVAAMQASSDKKASQAGARLPSELTAARSLDPTQQAMLNQYTTLLPEQTGLNINTASAYVLSAYIEELSLADALRIVAARDQGLWFRQVSDLNALLPTGMQATTPRLQVKSQWFSAHGKLELNQTQRRFQALLERGANKTHIRWIL</sequence>
<keyword evidence="6 11" id="KW-0812">Transmembrane</keyword>
<dbReference type="InterPro" id="IPR049179">
    <property type="entry name" value="T2SSK_SAM-like_2nd"/>
</dbReference>
<dbReference type="InterPro" id="IPR038072">
    <property type="entry name" value="GspK_central_sf"/>
</dbReference>
<dbReference type="Proteomes" id="UP001168613">
    <property type="component" value="Unassembled WGS sequence"/>
</dbReference>
<dbReference type="Pfam" id="PF21687">
    <property type="entry name" value="T2SSK_1st"/>
    <property type="match status" value="1"/>
</dbReference>